<evidence type="ECO:0000313" key="2">
    <source>
        <dbReference type="Proteomes" id="UP001162060"/>
    </source>
</evidence>
<reference evidence="1" key="1">
    <citation type="submission" date="2024-01" db="EMBL/GenBank/DDBJ databases">
        <authorList>
            <person name="Webb A."/>
        </authorList>
    </citation>
    <scope>NUCLEOTIDE SEQUENCE</scope>
    <source>
        <strain evidence="1">Pm1</strain>
    </source>
</reference>
<protein>
    <submittedName>
        <fullName evidence="1">Uncharacterized protein</fullName>
    </submittedName>
</protein>
<comment type="caution">
    <text evidence="1">The sequence shown here is derived from an EMBL/GenBank/DDBJ whole genome shotgun (WGS) entry which is preliminary data.</text>
</comment>
<dbReference type="AlphaFoldDB" id="A0AAV1T6W0"/>
<proteinExistence type="predicted"/>
<gene>
    <name evidence="1" type="ORF">PM001_LOCUS3241</name>
</gene>
<accession>A0AAV1T6W0</accession>
<dbReference type="Proteomes" id="UP001162060">
    <property type="component" value="Unassembled WGS sequence"/>
</dbReference>
<name>A0AAV1T6W0_9STRA</name>
<organism evidence="1 2">
    <name type="scientific">Peronospora matthiolae</name>
    <dbReference type="NCBI Taxonomy" id="2874970"/>
    <lineage>
        <taxon>Eukaryota</taxon>
        <taxon>Sar</taxon>
        <taxon>Stramenopiles</taxon>
        <taxon>Oomycota</taxon>
        <taxon>Peronosporomycetes</taxon>
        <taxon>Peronosporales</taxon>
        <taxon>Peronosporaceae</taxon>
        <taxon>Peronospora</taxon>
    </lineage>
</organism>
<dbReference type="EMBL" id="CAKLBY020000030">
    <property type="protein sequence ID" value="CAK7906019.1"/>
    <property type="molecule type" value="Genomic_DNA"/>
</dbReference>
<sequence length="66" mass="7490">MKRIRGKRIAFGPAACCVIRKMYRALRTTRFSVYPATKAIEKFAEGICPYLQREESTWISGGSLFG</sequence>
<evidence type="ECO:0000313" key="1">
    <source>
        <dbReference type="EMBL" id="CAK7906019.1"/>
    </source>
</evidence>